<sequence>MSVSYANYSASKNHQIHVLKPGRYQYDYSAPEPVKVVNTPPRVQMSKPKSRILSYTIPLDSYTQLRQQSQSPLSSGTHTTHPENSTNEGHVLGVNSIFVSDIPQDINLNEQCGIDDNTCFENLMFTAGRDGAVKMWGLGKDYENKKVIAFIYSHVLHVISGSSDSGIRLWTPFDNEGSSTISHIGSHEDYIKTLKFCEDSQRLISGGLDSYIHVWDVNRDGKMNQTGNPVQSLGLDSSIYALDCNCAGTVVAYATTDKTVGLWDLRSKASTGTLVGHTDRVNTVLLSKDGELLLTGSSDKSVKLWSIKNKRCIATYSLHASSVWSLMSLDPRLEVFYSGDKEGNIMKTKTFEELDISLALGKEKYGVLQIASQGDCVWTATNGPELNCWRDSNDINRLEAHGTGIHTEIYKEPSAAFEKPDVYNVPEDEEAEIKENEVVDSKSGKSEPELDAKSETKSQVIGTPEHRDGTKPILSIHGPPGIRKYVMLQNKRQALAVDAKGVISLWDLIEARCIKIFGSQWGADLDLLADSLNQPVQRLPTWCTLDTKLGRLTVSINLSKNTNVDTEVYLDQLDNIDHEAKEKMLNAGYERIYLLPWVIKCLFNNCVFQKNSIETVSSLSEWVLKNPLGDQSTVSEIQKAYTGSSLYPHLFDYTVDLATVPTEAQLALITEAQAAKTQNSSESSEGKGSAKSFFSKIFGFKQKKKVQKQTSPPNHNGNAAKQPGFADTFGKKSASPTATASKNIKGTAAPQGNSLNTNTNANASVNTDANADADTYVVLPSNQNSSLHRSEKPVYKNIVELEMIERVARSICEPQNPPYALNSAHSPTTRAIAMYPIHPMPQNIEIAVYQTYTLNSVIPKCIYFAPLSNLTTKLPIFAKHIVSDSPYFTLALSLSSWTHEILLHNRLSYFFTPSPKLNFTLRPYPSPLQLPVLDHKYNVLSSHQMLRVLKVSEYIFTVLEHAPFPLAYLTSLAAHLLAAVSAVIENKNTITSEDCITLDLSLDLDDSTTKETDVSSTDSNGNKDENCIYEFLLEQLENKILLGERLALRSLSDISDFPLTAVLYKHIKVTKISNSSLNSAPPDAYTLEILDHTNLVSTLSSFSLSKSLSTFYKTSITATGSKNTTLEQQSVPQPDVPVSASSSSSDPVTLSEAHKACLYKISYLFVDFFCKDLLIEDPLTTLLTIKSHIWKSNQDIVLQYKWKPFISDRINRR</sequence>
<dbReference type="SMART" id="SM00320">
    <property type="entry name" value="WD40"/>
    <property type="match status" value="5"/>
</dbReference>
<dbReference type="InterPro" id="IPR036322">
    <property type="entry name" value="WD40_repeat_dom_sf"/>
</dbReference>
<dbReference type="PROSITE" id="PS50082">
    <property type="entry name" value="WD_REPEATS_2"/>
    <property type="match status" value="2"/>
</dbReference>
<name>A0A1R1PMR3_ZANCU</name>
<dbReference type="SUPFAM" id="SSF50978">
    <property type="entry name" value="WD40 repeat-like"/>
    <property type="match status" value="1"/>
</dbReference>
<dbReference type="GO" id="GO:0000724">
    <property type="term" value="P:double-strand break repair via homologous recombination"/>
    <property type="evidence" value="ECO:0007669"/>
    <property type="project" value="TreeGrafter"/>
</dbReference>
<feature type="repeat" description="WD" evidence="3">
    <location>
        <begin position="274"/>
        <end position="315"/>
    </location>
</feature>
<comment type="caution">
    <text evidence="5">The sequence shown here is derived from an EMBL/GenBank/DDBJ whole genome shotgun (WGS) entry which is preliminary data.</text>
</comment>
<feature type="compositionally biased region" description="Polar residues" evidence="4">
    <location>
        <begin position="734"/>
        <end position="755"/>
    </location>
</feature>
<feature type="region of interest" description="Disordered" evidence="4">
    <location>
        <begin position="66"/>
        <end position="89"/>
    </location>
</feature>
<feature type="compositionally biased region" description="Polar residues" evidence="4">
    <location>
        <begin position="76"/>
        <end position="88"/>
    </location>
</feature>
<dbReference type="EMBL" id="LSSK01000705">
    <property type="protein sequence ID" value="OMH82256.1"/>
    <property type="molecule type" value="Genomic_DNA"/>
</dbReference>
<feature type="region of interest" description="Disordered" evidence="4">
    <location>
        <begin position="705"/>
        <end position="766"/>
    </location>
</feature>
<dbReference type="PROSITE" id="PS00678">
    <property type="entry name" value="WD_REPEATS_1"/>
    <property type="match status" value="1"/>
</dbReference>
<dbReference type="PROSITE" id="PS50294">
    <property type="entry name" value="WD_REPEATS_REGION"/>
    <property type="match status" value="2"/>
</dbReference>
<gene>
    <name evidence="5" type="ORF">AX774_g4255</name>
</gene>
<dbReference type="InterPro" id="IPR001680">
    <property type="entry name" value="WD40_rpt"/>
</dbReference>
<dbReference type="OrthoDB" id="2421129at2759"/>
<evidence type="ECO:0000256" key="2">
    <source>
        <dbReference type="ARBA" id="ARBA00022737"/>
    </source>
</evidence>
<protein>
    <submittedName>
        <fullName evidence="5">UBP9-binding protein</fullName>
    </submittedName>
</protein>
<evidence type="ECO:0000313" key="5">
    <source>
        <dbReference type="EMBL" id="OMH82256.1"/>
    </source>
</evidence>
<evidence type="ECO:0000256" key="3">
    <source>
        <dbReference type="PROSITE-ProRule" id="PRU00221"/>
    </source>
</evidence>
<keyword evidence="2" id="KW-0677">Repeat</keyword>
<proteinExistence type="predicted"/>
<feature type="repeat" description="WD" evidence="3">
    <location>
        <begin position="184"/>
        <end position="225"/>
    </location>
</feature>
<keyword evidence="1 3" id="KW-0853">WD repeat</keyword>
<feature type="region of interest" description="Disordered" evidence="4">
    <location>
        <begin position="430"/>
        <end position="472"/>
    </location>
</feature>
<dbReference type="Pfam" id="PF00400">
    <property type="entry name" value="WD40"/>
    <property type="match status" value="2"/>
</dbReference>
<evidence type="ECO:0000256" key="4">
    <source>
        <dbReference type="SAM" id="MobiDB-lite"/>
    </source>
</evidence>
<dbReference type="CDD" id="cd00200">
    <property type="entry name" value="WD40"/>
    <property type="match status" value="1"/>
</dbReference>
<dbReference type="PANTHER" id="PTHR19862">
    <property type="entry name" value="WD REPEAT-CONTAINING PROTEIN 48"/>
    <property type="match status" value="1"/>
</dbReference>
<feature type="region of interest" description="Disordered" evidence="4">
    <location>
        <begin position="1123"/>
        <end position="1143"/>
    </location>
</feature>
<dbReference type="PANTHER" id="PTHR19862:SF14">
    <property type="entry name" value="WD REPEAT-CONTAINING PROTEIN 48"/>
    <property type="match status" value="1"/>
</dbReference>
<dbReference type="Gene3D" id="2.130.10.10">
    <property type="entry name" value="YVTN repeat-like/Quinoprotein amine dehydrogenase"/>
    <property type="match status" value="2"/>
</dbReference>
<reference evidence="6" key="1">
    <citation type="submission" date="2017-01" db="EMBL/GenBank/DDBJ databases">
        <authorList>
            <person name="Wang Y."/>
            <person name="White M."/>
            <person name="Kvist S."/>
            <person name="Moncalvo J.-M."/>
        </authorList>
    </citation>
    <scope>NUCLEOTIDE SEQUENCE [LARGE SCALE GENOMIC DNA]</scope>
    <source>
        <strain evidence="6">COL-18-3</strain>
    </source>
</reference>
<feature type="compositionally biased region" description="Low complexity" evidence="4">
    <location>
        <begin position="756"/>
        <end position="766"/>
    </location>
</feature>
<keyword evidence="6" id="KW-1185">Reference proteome</keyword>
<feature type="compositionally biased region" description="Basic and acidic residues" evidence="4">
    <location>
        <begin position="433"/>
        <end position="456"/>
    </location>
</feature>
<dbReference type="InterPro" id="IPR015943">
    <property type="entry name" value="WD40/YVTN_repeat-like_dom_sf"/>
</dbReference>
<feature type="compositionally biased region" description="Low complexity" evidence="4">
    <location>
        <begin position="66"/>
        <end position="75"/>
    </location>
</feature>
<evidence type="ECO:0000313" key="6">
    <source>
        <dbReference type="Proteomes" id="UP000188320"/>
    </source>
</evidence>
<feature type="compositionally biased region" description="Low complexity" evidence="4">
    <location>
        <begin position="1128"/>
        <end position="1143"/>
    </location>
</feature>
<dbReference type="AlphaFoldDB" id="A0A1R1PMR3"/>
<organism evidence="5 6">
    <name type="scientific">Zancudomyces culisetae</name>
    <name type="common">Gut fungus</name>
    <name type="synonym">Smittium culisetae</name>
    <dbReference type="NCBI Taxonomy" id="1213189"/>
    <lineage>
        <taxon>Eukaryota</taxon>
        <taxon>Fungi</taxon>
        <taxon>Fungi incertae sedis</taxon>
        <taxon>Zoopagomycota</taxon>
        <taxon>Kickxellomycotina</taxon>
        <taxon>Harpellomycetes</taxon>
        <taxon>Harpellales</taxon>
        <taxon>Legeriomycetaceae</taxon>
        <taxon>Zancudomyces</taxon>
    </lineage>
</organism>
<dbReference type="Proteomes" id="UP000188320">
    <property type="component" value="Unassembled WGS sequence"/>
</dbReference>
<evidence type="ECO:0000256" key="1">
    <source>
        <dbReference type="ARBA" id="ARBA00022574"/>
    </source>
</evidence>
<dbReference type="InterPro" id="IPR051246">
    <property type="entry name" value="WDR48"/>
</dbReference>
<accession>A0A1R1PMR3</accession>
<dbReference type="GO" id="GO:0043130">
    <property type="term" value="F:ubiquitin binding"/>
    <property type="evidence" value="ECO:0007669"/>
    <property type="project" value="TreeGrafter"/>
</dbReference>
<dbReference type="InterPro" id="IPR019775">
    <property type="entry name" value="WD40_repeat_CS"/>
</dbReference>